<dbReference type="Proteomes" id="UP000037035">
    <property type="component" value="Unassembled WGS sequence"/>
</dbReference>
<reference evidence="2 3" key="1">
    <citation type="submission" date="2015-08" db="EMBL/GenBank/DDBJ databases">
        <title>Next Generation Sequencing and Analysis of the Genome of Puccinia sorghi L Schw, the Causal Agent of Maize Common Rust.</title>
        <authorList>
            <person name="Rochi L."/>
            <person name="Burguener G."/>
            <person name="Darino M."/>
            <person name="Turjanski A."/>
            <person name="Kreff E."/>
            <person name="Dieguez M.J."/>
            <person name="Sacco F."/>
        </authorList>
    </citation>
    <scope>NUCLEOTIDE SEQUENCE [LARGE SCALE GENOMIC DNA]</scope>
    <source>
        <strain evidence="2 3">RO10H11247</strain>
    </source>
</reference>
<dbReference type="EMBL" id="LAVV01009973">
    <property type="protein sequence ID" value="KNZ49727.1"/>
    <property type="molecule type" value="Genomic_DNA"/>
</dbReference>
<comment type="caution">
    <text evidence="2">The sequence shown here is derived from an EMBL/GenBank/DDBJ whole genome shotgun (WGS) entry which is preliminary data.</text>
</comment>
<gene>
    <name evidence="2" type="ORF">VP01_4827g1</name>
</gene>
<evidence type="ECO:0000256" key="1">
    <source>
        <dbReference type="SAM" id="MobiDB-lite"/>
    </source>
</evidence>
<dbReference type="VEuPathDB" id="FungiDB:VP01_4827g1"/>
<organism evidence="2 3">
    <name type="scientific">Puccinia sorghi</name>
    <dbReference type="NCBI Taxonomy" id="27349"/>
    <lineage>
        <taxon>Eukaryota</taxon>
        <taxon>Fungi</taxon>
        <taxon>Dikarya</taxon>
        <taxon>Basidiomycota</taxon>
        <taxon>Pucciniomycotina</taxon>
        <taxon>Pucciniomycetes</taxon>
        <taxon>Pucciniales</taxon>
        <taxon>Pucciniaceae</taxon>
        <taxon>Puccinia</taxon>
    </lineage>
</organism>
<keyword evidence="3" id="KW-1185">Reference proteome</keyword>
<evidence type="ECO:0000313" key="3">
    <source>
        <dbReference type="Proteomes" id="UP000037035"/>
    </source>
</evidence>
<feature type="region of interest" description="Disordered" evidence="1">
    <location>
        <begin position="1"/>
        <end position="27"/>
    </location>
</feature>
<dbReference type="AlphaFoldDB" id="A0A0L6UN85"/>
<feature type="compositionally biased region" description="Basic and acidic residues" evidence="1">
    <location>
        <begin position="1"/>
        <end position="10"/>
    </location>
</feature>
<feature type="compositionally biased region" description="Polar residues" evidence="1">
    <location>
        <begin position="78"/>
        <end position="96"/>
    </location>
</feature>
<protein>
    <submittedName>
        <fullName evidence="2">Uncharacterized protein</fullName>
    </submittedName>
</protein>
<accession>A0A0L6UN85</accession>
<proteinExistence type="predicted"/>
<name>A0A0L6UN85_9BASI</name>
<feature type="compositionally biased region" description="Basic and acidic residues" evidence="1">
    <location>
        <begin position="54"/>
        <end position="77"/>
    </location>
</feature>
<feature type="region of interest" description="Disordered" evidence="1">
    <location>
        <begin position="54"/>
        <end position="96"/>
    </location>
</feature>
<evidence type="ECO:0000313" key="2">
    <source>
        <dbReference type="EMBL" id="KNZ49727.1"/>
    </source>
</evidence>
<sequence>MLRGWKEKRSSGMSSRKKKIQQRGDMMKAASKKKYICLVALLRDGIRALSEHLNSKVKPEGRPQLKAEIDDTHEPTQLRKTNNTACYKNPNQAKPN</sequence>